<feature type="compositionally biased region" description="Acidic residues" evidence="1">
    <location>
        <begin position="148"/>
        <end position="162"/>
    </location>
</feature>
<evidence type="ECO:0000313" key="2">
    <source>
        <dbReference type="EMBL" id="KAK7113008.1"/>
    </source>
</evidence>
<dbReference type="Proteomes" id="UP001374579">
    <property type="component" value="Unassembled WGS sequence"/>
</dbReference>
<dbReference type="AlphaFoldDB" id="A0AAN9BX57"/>
<feature type="compositionally biased region" description="Acidic residues" evidence="1">
    <location>
        <begin position="170"/>
        <end position="206"/>
    </location>
</feature>
<accession>A0AAN9BX57</accession>
<proteinExistence type="predicted"/>
<evidence type="ECO:0000313" key="3">
    <source>
        <dbReference type="Proteomes" id="UP001374579"/>
    </source>
</evidence>
<feature type="compositionally biased region" description="Basic and acidic residues" evidence="1">
    <location>
        <begin position="134"/>
        <end position="147"/>
    </location>
</feature>
<dbReference type="EMBL" id="JBAMIC010000002">
    <property type="protein sequence ID" value="KAK7113008.1"/>
    <property type="molecule type" value="Genomic_DNA"/>
</dbReference>
<feature type="region of interest" description="Disordered" evidence="1">
    <location>
        <begin position="54"/>
        <end position="111"/>
    </location>
</feature>
<gene>
    <name evidence="2" type="ORF">V1264_012376</name>
</gene>
<feature type="region of interest" description="Disordered" evidence="1">
    <location>
        <begin position="317"/>
        <end position="371"/>
    </location>
</feature>
<keyword evidence="3" id="KW-1185">Reference proteome</keyword>
<reference evidence="2 3" key="1">
    <citation type="submission" date="2024-02" db="EMBL/GenBank/DDBJ databases">
        <title>Chromosome-scale genome assembly of the rough periwinkle Littorina saxatilis.</title>
        <authorList>
            <person name="De Jode A."/>
            <person name="Faria R."/>
            <person name="Formenti G."/>
            <person name="Sims Y."/>
            <person name="Smith T.P."/>
            <person name="Tracey A."/>
            <person name="Wood J.M.D."/>
            <person name="Zagrodzka Z.B."/>
            <person name="Johannesson K."/>
            <person name="Butlin R.K."/>
            <person name="Leder E.H."/>
        </authorList>
    </citation>
    <scope>NUCLEOTIDE SEQUENCE [LARGE SCALE GENOMIC DNA]</scope>
    <source>
        <strain evidence="2">Snail1</strain>
        <tissue evidence="2">Muscle</tissue>
    </source>
</reference>
<feature type="compositionally biased region" description="Polar residues" evidence="1">
    <location>
        <begin position="63"/>
        <end position="73"/>
    </location>
</feature>
<comment type="caution">
    <text evidence="2">The sequence shown here is derived from an EMBL/GenBank/DDBJ whole genome shotgun (WGS) entry which is preliminary data.</text>
</comment>
<evidence type="ECO:0000256" key="1">
    <source>
        <dbReference type="SAM" id="MobiDB-lite"/>
    </source>
</evidence>
<feature type="region of interest" description="Disordered" evidence="1">
    <location>
        <begin position="124"/>
        <end position="276"/>
    </location>
</feature>
<name>A0AAN9BX57_9CAEN</name>
<organism evidence="2 3">
    <name type="scientific">Littorina saxatilis</name>
    <dbReference type="NCBI Taxonomy" id="31220"/>
    <lineage>
        <taxon>Eukaryota</taxon>
        <taxon>Metazoa</taxon>
        <taxon>Spiralia</taxon>
        <taxon>Lophotrochozoa</taxon>
        <taxon>Mollusca</taxon>
        <taxon>Gastropoda</taxon>
        <taxon>Caenogastropoda</taxon>
        <taxon>Littorinimorpha</taxon>
        <taxon>Littorinoidea</taxon>
        <taxon>Littorinidae</taxon>
        <taxon>Littorina</taxon>
    </lineage>
</organism>
<sequence>MIRDTDVSKTACRIQRVLGVWGLLVLGVAVCAESGERRSVAEDLVRELRELERAVDSERGSAGQRSPQLQTPPANADRSAAQGGVPLHPANAGDVSNPAESPREFGTGGTASTTEFEASVITANAGDATTPRETPAEHPVGTEHPAEVVDEAVDAAEDALEEAAERTEEILEENTEQAEERLEEEAEREVEEIEEVTEEAEEEMEDARERTRGKRDKVARGRGPGRYGKSKTKSREERRRDREERRKNRKQGGKKNMMSPEERQQKRATKKQTRSLERLVRFLKKKLELLEEAVPEEHRDDAMFEVIRSLVDQARKLVDEQKGKESTATPGDTTPPAERDNSPGEVTSSTEGDGSDIAGESPSESTPAAARELQELLRMLVNKKL</sequence>
<protein>
    <submittedName>
        <fullName evidence="2">Uncharacterized protein</fullName>
    </submittedName>
</protein>
<feature type="compositionally biased region" description="Basic and acidic residues" evidence="1">
    <location>
        <begin position="233"/>
        <end position="246"/>
    </location>
</feature>